<dbReference type="SUPFAM" id="SSF56219">
    <property type="entry name" value="DNase I-like"/>
    <property type="match status" value="1"/>
</dbReference>
<dbReference type="PANTHER" id="PTHR42834:SF1">
    <property type="entry name" value="ENDONUCLEASE_EXONUCLEASE_PHOSPHATASE FAMILY PROTEIN (AFU_ORTHOLOGUE AFUA_3G09210)"/>
    <property type="match status" value="1"/>
</dbReference>
<gene>
    <name evidence="4" type="ORF">DMO24_10890</name>
    <name evidence="3" type="ORF">FHX36_000266</name>
</gene>
<dbReference type="PANTHER" id="PTHR42834">
    <property type="entry name" value="ENDONUCLEASE/EXONUCLEASE/PHOSPHATASE FAMILY PROTEIN (AFU_ORTHOLOGUE AFUA_3G09210)"/>
    <property type="match status" value="1"/>
</dbReference>
<comment type="caution">
    <text evidence="4">The sequence shown here is derived from an EMBL/GenBank/DDBJ whole genome shotgun (WGS) entry which is preliminary data.</text>
</comment>
<feature type="chain" id="PRO_5033341957" evidence="1">
    <location>
        <begin position="34"/>
        <end position="858"/>
    </location>
</feature>
<dbReference type="EMBL" id="JACIBU010000001">
    <property type="protein sequence ID" value="MBB3674531.1"/>
    <property type="molecule type" value="Genomic_DNA"/>
</dbReference>
<dbReference type="Gene3D" id="3.60.10.10">
    <property type="entry name" value="Endonuclease/exonuclease/phosphatase"/>
    <property type="match status" value="1"/>
</dbReference>
<feature type="domain" description="Endonuclease/exonuclease/phosphatase" evidence="2">
    <location>
        <begin position="475"/>
        <end position="741"/>
    </location>
</feature>
<evidence type="ECO:0000313" key="5">
    <source>
        <dbReference type="Proteomes" id="UP000247602"/>
    </source>
</evidence>
<reference evidence="4 5" key="1">
    <citation type="submission" date="2018-06" db="EMBL/GenBank/DDBJ databases">
        <title>Draft genome sequence of Modestobacter versicolor CP153-2.</title>
        <authorList>
            <person name="Gundlapally S.R."/>
        </authorList>
    </citation>
    <scope>NUCLEOTIDE SEQUENCE [LARGE SCALE GENOMIC DNA]</scope>
    <source>
        <strain evidence="4 5">CP153-2</strain>
    </source>
</reference>
<dbReference type="CDD" id="cd10283">
    <property type="entry name" value="MnuA_DNase1-like"/>
    <property type="match status" value="1"/>
</dbReference>
<keyword evidence="5" id="KW-1185">Reference proteome</keyword>
<accession>A0A323V912</accession>
<keyword evidence="1" id="KW-0732">Signal</keyword>
<feature type="signal peptide" evidence="1">
    <location>
        <begin position="1"/>
        <end position="33"/>
    </location>
</feature>
<keyword evidence="3" id="KW-0378">Hydrolase</keyword>
<dbReference type="NCBIfam" id="NF033681">
    <property type="entry name" value="ExeM_NucH_DNase"/>
    <property type="match status" value="1"/>
</dbReference>
<dbReference type="CDD" id="cd04486">
    <property type="entry name" value="YhcR_OBF_like"/>
    <property type="match status" value="1"/>
</dbReference>
<keyword evidence="4" id="KW-0540">Nuclease</keyword>
<evidence type="ECO:0000313" key="4">
    <source>
        <dbReference type="EMBL" id="PZA21327.1"/>
    </source>
</evidence>
<dbReference type="Proteomes" id="UP000580718">
    <property type="component" value="Unassembled WGS sequence"/>
</dbReference>
<keyword evidence="4" id="KW-0255">Endonuclease</keyword>
<dbReference type="InterPro" id="IPR047971">
    <property type="entry name" value="ExeM-like"/>
</dbReference>
<dbReference type="OrthoDB" id="1016457at2"/>
<dbReference type="GO" id="GO:0008253">
    <property type="term" value="F:5'-nucleotidase activity"/>
    <property type="evidence" value="ECO:0007669"/>
    <property type="project" value="UniProtKB-EC"/>
</dbReference>
<dbReference type="GO" id="GO:0004519">
    <property type="term" value="F:endonuclease activity"/>
    <property type="evidence" value="ECO:0007669"/>
    <property type="project" value="UniProtKB-KW"/>
</dbReference>
<dbReference type="Pfam" id="PF03372">
    <property type="entry name" value="Exo_endo_phos"/>
    <property type="match status" value="1"/>
</dbReference>
<reference evidence="3 6" key="2">
    <citation type="submission" date="2020-08" db="EMBL/GenBank/DDBJ databases">
        <title>Sequencing the genomes of 1000 actinobacteria strains.</title>
        <authorList>
            <person name="Klenk H.-P."/>
        </authorList>
    </citation>
    <scope>NUCLEOTIDE SEQUENCE [LARGE SCALE GENOMIC DNA]</scope>
    <source>
        <strain evidence="3 6">DSM 16678</strain>
    </source>
</reference>
<dbReference type="InterPro" id="IPR036691">
    <property type="entry name" value="Endo/exonu/phosph_ase_sf"/>
</dbReference>
<dbReference type="Proteomes" id="UP000247602">
    <property type="component" value="Unassembled WGS sequence"/>
</dbReference>
<evidence type="ECO:0000313" key="3">
    <source>
        <dbReference type="EMBL" id="MBB3674531.1"/>
    </source>
</evidence>
<dbReference type="EC" id="3.1.3.5" evidence="3"/>
<dbReference type="AlphaFoldDB" id="A0A323V912"/>
<dbReference type="InterPro" id="IPR005135">
    <property type="entry name" value="Endo/exonuclease/phosphatase"/>
</dbReference>
<evidence type="ECO:0000313" key="6">
    <source>
        <dbReference type="Proteomes" id="UP000580718"/>
    </source>
</evidence>
<protein>
    <submittedName>
        <fullName evidence="3">5'-nucleotidase</fullName>
        <ecNumber evidence="3">3.1.3.5</ecNumber>
    </submittedName>
    <submittedName>
        <fullName evidence="4">Endonuclease</fullName>
    </submittedName>
</protein>
<sequence length="858" mass="87740">MSLRRTPRSAVLGLTVGALAAGGLVTVAAPALAAPADARITEIHYDNGGADTGEAIEVTAPSTADLTGLSLVLYNGTGGVRYATLPVVADGDGIAVVSYAGIQNGAPDGVALVGPDGAVIEFLSYEGTLTAVGGPADGRTSTDIGVAEAGSEAAGLSLQRTPGTDDWTGPLAATFGAVNTPTDPDPEPEPGPGCDVATVTIGSVQGPGAASPLAGEVVTVGGTVVADLQSGGLGGFHVQDAGDGLPATSDGVFVYDTDAPAVELGDQVVVSGTVAEFNGLTEITDVTVSVCGSGPLPEAAPLSLPATDEQREVLEGMLVTPAQTLTVTEVYDLNRYGEILLAEGGRLLAPTEAAEPGAAAQAVQAENAARSLTLDDGRSTNLSTAGEAPPFLTLEDPVRVGDTASFDQPVVLSYSFGAWRLQPADGTAEGTTFPATNPRPAAPPAVGGDLTIGDFNVLNYFVDFPSEFGDRARGAANAAELAQQQAKIVTAITALDADVLTLHEIENSAVLTPETPYRAVETLLAAIEAEDGHDWDYVRAREDTDVITNAIVYRTDRVTAVGGPAVPTDAELAAFANARTPIAQTFDADGEVFTIIANHLKSKGSGTGENADAGDGQGASNPDRVEQATVLVDFAARVAAAAGDPDVLLTGDFNAYRYEDPIDVVVAAGYTDMGPVLAPDQYSYVFDGGSGSLDHVFASGSMVPKLTGLGVWDINAVESFAYEYDGYEPLFAPYPYRASDHNPTLVGLATVAPDVPATATISDPRPFRGERITVTGTGFAPGERVTASLPSRVRGQLGSATADAEGRVSVRFTVPVALPPGDQEVRLTGTSGETASTGFALRTALQELRDLLLRLFRG</sequence>
<name>A0A323V912_9ACTN</name>
<evidence type="ECO:0000256" key="1">
    <source>
        <dbReference type="SAM" id="SignalP"/>
    </source>
</evidence>
<dbReference type="EMBL" id="QKNV01000097">
    <property type="protein sequence ID" value="PZA21327.1"/>
    <property type="molecule type" value="Genomic_DNA"/>
</dbReference>
<evidence type="ECO:0000259" key="2">
    <source>
        <dbReference type="Pfam" id="PF03372"/>
    </source>
</evidence>
<proteinExistence type="predicted"/>
<organism evidence="4 5">
    <name type="scientific">Modestobacter versicolor</name>
    <dbReference type="NCBI Taxonomy" id="429133"/>
    <lineage>
        <taxon>Bacteria</taxon>
        <taxon>Bacillati</taxon>
        <taxon>Actinomycetota</taxon>
        <taxon>Actinomycetes</taxon>
        <taxon>Geodermatophilales</taxon>
        <taxon>Geodermatophilaceae</taxon>
        <taxon>Modestobacter</taxon>
    </lineage>
</organism>
<dbReference type="RefSeq" id="WP_110552306.1">
    <property type="nucleotide sequence ID" value="NZ_JACIBU010000001.1"/>
</dbReference>